<keyword evidence="6" id="KW-1185">Reference proteome</keyword>
<feature type="region of interest" description="Disordered" evidence="3">
    <location>
        <begin position="538"/>
        <end position="574"/>
    </location>
</feature>
<dbReference type="SUPFAM" id="SSF46689">
    <property type="entry name" value="Homeodomain-like"/>
    <property type="match status" value="1"/>
</dbReference>
<feature type="compositionally biased region" description="Polar residues" evidence="3">
    <location>
        <begin position="20"/>
        <end position="34"/>
    </location>
</feature>
<keyword evidence="2" id="KW-0238">DNA-binding</keyword>
<dbReference type="Gene3D" id="1.10.10.60">
    <property type="entry name" value="Homeodomain-like"/>
    <property type="match status" value="1"/>
</dbReference>
<name>E3LGZ8_CAERE</name>
<reference evidence="5" key="1">
    <citation type="submission" date="2007-07" db="EMBL/GenBank/DDBJ databases">
        <title>PCAP assembly of the Caenorhabditis remanei genome.</title>
        <authorList>
            <consortium name="The Caenorhabditis remanei Sequencing Consortium"/>
            <person name="Wilson R.K."/>
        </authorList>
    </citation>
    <scope>NUCLEOTIDE SEQUENCE [LARGE SCALE GENOMIC DNA]</scope>
    <source>
        <strain evidence="5">PB4641</strain>
    </source>
</reference>
<keyword evidence="2" id="KW-0371">Homeobox</keyword>
<feature type="compositionally biased region" description="Polar residues" evidence="3">
    <location>
        <begin position="479"/>
        <end position="502"/>
    </location>
</feature>
<dbReference type="Proteomes" id="UP000008281">
    <property type="component" value="Unassembled WGS sequence"/>
</dbReference>
<keyword evidence="2" id="KW-0539">Nucleus</keyword>
<evidence type="ECO:0000313" key="5">
    <source>
        <dbReference type="EMBL" id="EFO85955.1"/>
    </source>
</evidence>
<evidence type="ECO:0000313" key="6">
    <source>
        <dbReference type="Proteomes" id="UP000008281"/>
    </source>
</evidence>
<feature type="region of interest" description="Disordered" evidence="3">
    <location>
        <begin position="512"/>
        <end position="531"/>
    </location>
</feature>
<evidence type="ECO:0000256" key="3">
    <source>
        <dbReference type="SAM" id="MobiDB-lite"/>
    </source>
</evidence>
<feature type="compositionally biased region" description="Polar residues" evidence="3">
    <location>
        <begin position="311"/>
        <end position="323"/>
    </location>
</feature>
<feature type="compositionally biased region" description="Polar residues" evidence="3">
    <location>
        <begin position="538"/>
        <end position="566"/>
    </location>
</feature>
<evidence type="ECO:0000256" key="1">
    <source>
        <dbReference type="ARBA" id="ARBA00004123"/>
    </source>
</evidence>
<dbReference type="PROSITE" id="PS50071">
    <property type="entry name" value="HOMEOBOX_2"/>
    <property type="match status" value="1"/>
</dbReference>
<organism evidence="6">
    <name type="scientific">Caenorhabditis remanei</name>
    <name type="common">Caenorhabditis vulgaris</name>
    <dbReference type="NCBI Taxonomy" id="31234"/>
    <lineage>
        <taxon>Eukaryota</taxon>
        <taxon>Metazoa</taxon>
        <taxon>Ecdysozoa</taxon>
        <taxon>Nematoda</taxon>
        <taxon>Chromadorea</taxon>
        <taxon>Rhabditida</taxon>
        <taxon>Rhabditina</taxon>
        <taxon>Rhabditomorpha</taxon>
        <taxon>Rhabditoidea</taxon>
        <taxon>Rhabditidae</taxon>
        <taxon>Peloderinae</taxon>
        <taxon>Caenorhabditis</taxon>
    </lineage>
</organism>
<feature type="domain" description="Homeobox" evidence="4">
    <location>
        <begin position="229"/>
        <end position="272"/>
    </location>
</feature>
<dbReference type="SMART" id="SM00389">
    <property type="entry name" value="HOX"/>
    <property type="match status" value="1"/>
</dbReference>
<dbReference type="GO" id="GO:0005634">
    <property type="term" value="C:nucleus"/>
    <property type="evidence" value="ECO:0007669"/>
    <property type="project" value="UniProtKB-SubCell"/>
</dbReference>
<dbReference type="EMBL" id="DS268408">
    <property type="protein sequence ID" value="EFO85955.1"/>
    <property type="molecule type" value="Genomic_DNA"/>
</dbReference>
<dbReference type="InterPro" id="IPR009057">
    <property type="entry name" value="Homeodomain-like_sf"/>
</dbReference>
<sequence length="720" mass="81614">MNVNERKRGRPCKKTRQRPTYRSTSSERTPVKTRSQLDNRKHSTTKPTASTSTPSNLKMSKNKKASKTHYYISEDSSSEEESPPRKKPATAASSSLSQTRQNKKIHPPQEDHESDGNDEAEKDEKESSDSSSSDQDSDVDPPYEAQGKSKVPQADVLEPINQVLAGENQGTSEDIPQEFLDLREIFESFVKPPTRVCECQLPTDAKRSQHHERCPIRCPTHHPDIHSFLLKVLEKHPKPSPTLKKELVMRTGLTSAQIYRWFKHRKSAQEDHQVPRMNPSSSSIHSDYVASAVPVALTNPNTRINALPNARTPQHTPVLTSPSALPLDSFKPEHHQEDAEGDWDSPLVEQDYYAQLDRPEQTVAEYLRVQIPNTQSPMRRPQKRHPMMVSIPGGTTHQQSFLNNYPRQFASSQMDSQRAEMTMTQQRSHNSQPLLRAALGDVPRIGIQSIRLPTTGREYGSVLYGVGAERTGEELAGNQQYRSASNQAQDFPSSSGSISQARPPSESAVLMNANQHQPRSQRSYNSSITNLGFDSNQSSSFTGSFGRNESTSQMRSSICTPETSISRSKESDSDVEIIGPRLSIKKEIDMVEEYKNDPDFGFDEPEWVRVRAELASEPKRQTKLPQNLSLSVENWTSQQFAEVGHQLGFSHDVCRRIREVITSKDKDNLMFERKILYRTLCQTPRKFVDNLVSIKEYLILCRNTQEVRKLEMKFKQQNDF</sequence>
<evidence type="ECO:0000259" key="4">
    <source>
        <dbReference type="PROSITE" id="PS50071"/>
    </source>
</evidence>
<protein>
    <recommendedName>
        <fullName evidence="4">Homeobox domain-containing protein</fullName>
    </recommendedName>
</protein>
<proteinExistence type="predicted"/>
<dbReference type="HOGENOM" id="CLU_384152_0_0_1"/>
<feature type="compositionally biased region" description="Basic residues" evidence="3">
    <location>
        <begin position="7"/>
        <end position="19"/>
    </location>
</feature>
<comment type="subcellular location">
    <subcellularLocation>
        <location evidence="1 2">Nucleus</location>
    </subcellularLocation>
</comment>
<gene>
    <name evidence="5" type="ORF">CRE_01647</name>
</gene>
<dbReference type="GO" id="GO:0003677">
    <property type="term" value="F:DNA binding"/>
    <property type="evidence" value="ECO:0007669"/>
    <property type="project" value="UniProtKB-UniRule"/>
</dbReference>
<dbReference type="InterPro" id="IPR001356">
    <property type="entry name" value="HD"/>
</dbReference>
<feature type="region of interest" description="Disordered" evidence="3">
    <location>
        <begin position="479"/>
        <end position="505"/>
    </location>
</feature>
<dbReference type="CDD" id="cd00086">
    <property type="entry name" value="homeodomain"/>
    <property type="match status" value="1"/>
</dbReference>
<accession>E3LGZ8</accession>
<feature type="region of interest" description="Disordered" evidence="3">
    <location>
        <begin position="308"/>
        <end position="342"/>
    </location>
</feature>
<dbReference type="InParanoid" id="E3LGZ8"/>
<feature type="compositionally biased region" description="Polar residues" evidence="3">
    <location>
        <begin position="91"/>
        <end position="100"/>
    </location>
</feature>
<feature type="region of interest" description="Disordered" evidence="3">
    <location>
        <begin position="1"/>
        <end position="156"/>
    </location>
</feature>
<feature type="compositionally biased region" description="Low complexity" evidence="3">
    <location>
        <begin position="45"/>
        <end position="55"/>
    </location>
</feature>
<dbReference type="AlphaFoldDB" id="E3LGZ8"/>
<feature type="DNA-binding region" description="Homeobox" evidence="2">
    <location>
        <begin position="231"/>
        <end position="273"/>
    </location>
</feature>
<evidence type="ECO:0000256" key="2">
    <source>
        <dbReference type="PROSITE-ProRule" id="PRU00108"/>
    </source>
</evidence>